<protein>
    <submittedName>
        <fullName evidence="1">Uncharacterized protein</fullName>
    </submittedName>
</protein>
<name>A0A7W7WY32_9PSEU</name>
<evidence type="ECO:0000313" key="1">
    <source>
        <dbReference type="EMBL" id="MBB4968089.1"/>
    </source>
</evidence>
<dbReference type="EMBL" id="JACHJS010000001">
    <property type="protein sequence ID" value="MBB4968089.1"/>
    <property type="molecule type" value="Genomic_DNA"/>
</dbReference>
<proteinExistence type="predicted"/>
<accession>A0A7W7WY32</accession>
<comment type="caution">
    <text evidence="1">The sequence shown here is derived from an EMBL/GenBank/DDBJ whole genome shotgun (WGS) entry which is preliminary data.</text>
</comment>
<organism evidence="1 2">
    <name type="scientific">Saccharothrix violaceirubra</name>
    <dbReference type="NCBI Taxonomy" id="413306"/>
    <lineage>
        <taxon>Bacteria</taxon>
        <taxon>Bacillati</taxon>
        <taxon>Actinomycetota</taxon>
        <taxon>Actinomycetes</taxon>
        <taxon>Pseudonocardiales</taxon>
        <taxon>Pseudonocardiaceae</taxon>
        <taxon>Saccharothrix</taxon>
    </lineage>
</organism>
<keyword evidence="2" id="KW-1185">Reference proteome</keyword>
<dbReference type="AlphaFoldDB" id="A0A7W7WY32"/>
<reference evidence="1 2" key="1">
    <citation type="submission" date="2020-08" db="EMBL/GenBank/DDBJ databases">
        <title>Sequencing the genomes of 1000 actinobacteria strains.</title>
        <authorList>
            <person name="Klenk H.-P."/>
        </authorList>
    </citation>
    <scope>NUCLEOTIDE SEQUENCE [LARGE SCALE GENOMIC DNA]</scope>
    <source>
        <strain evidence="1 2">DSM 45084</strain>
    </source>
</reference>
<dbReference type="Proteomes" id="UP000542674">
    <property type="component" value="Unassembled WGS sequence"/>
</dbReference>
<gene>
    <name evidence="1" type="ORF">F4559_005448</name>
</gene>
<evidence type="ECO:0000313" key="2">
    <source>
        <dbReference type="Proteomes" id="UP000542674"/>
    </source>
</evidence>
<dbReference type="RefSeq" id="WP_184673324.1">
    <property type="nucleotide sequence ID" value="NZ_BAABAI010000041.1"/>
</dbReference>
<sequence length="112" mass="11850">MSEPVPEAIAAAVASRGVSRLYELVRARFSGDAAATAALTAAEPADVGSPQVRTLSVLLTQAERADPEFGRELRREFERATSGTTWTVRNRVSGVATNSVQAGHVEGGINFH</sequence>